<name>A0AB34AJN2_STAUR</name>
<evidence type="ECO:0000313" key="2">
    <source>
        <dbReference type="Proteomes" id="UP000321839"/>
    </source>
</evidence>
<gene>
    <name evidence="1" type="ORF">SCO02_19090</name>
</gene>
<protein>
    <submittedName>
        <fullName evidence="1">Uncharacterized protein</fullName>
    </submittedName>
</protein>
<dbReference type="AlphaFoldDB" id="A0AB34AJN2"/>
<dbReference type="RefSeq" id="WP_103161257.1">
    <property type="nucleotide sequence ID" value="NZ_BKAW01000009.1"/>
</dbReference>
<reference evidence="1 2" key="1">
    <citation type="submission" date="2019-07" db="EMBL/GenBank/DDBJ databases">
        <title>Whole genome shotgun sequence of Staphylococcus cohnii subsp. urealyticus NBRC 109766.</title>
        <authorList>
            <person name="Hosoyama A."/>
            <person name="Uohara A."/>
            <person name="Ohji S."/>
            <person name="Ichikawa N."/>
        </authorList>
    </citation>
    <scope>NUCLEOTIDE SEQUENCE [LARGE SCALE GENOMIC DNA]</scope>
    <source>
        <strain evidence="1 2">NBRC 109766</strain>
    </source>
</reference>
<dbReference type="EMBL" id="BKAW01000009">
    <property type="protein sequence ID" value="GEQ03468.1"/>
    <property type="molecule type" value="Genomic_DNA"/>
</dbReference>
<evidence type="ECO:0000313" key="1">
    <source>
        <dbReference type="EMBL" id="GEQ03468.1"/>
    </source>
</evidence>
<comment type="caution">
    <text evidence="1">The sequence shown here is derived from an EMBL/GenBank/DDBJ whole genome shotgun (WGS) entry which is preliminary data.</text>
</comment>
<dbReference type="Proteomes" id="UP000321839">
    <property type="component" value="Unassembled WGS sequence"/>
</dbReference>
<accession>A0AB34AJN2</accession>
<organism evidence="1 2">
    <name type="scientific">Staphylococcus ureilyticus</name>
    <name type="common">Staphylococcus cohnii subsp. urealyticus</name>
    <dbReference type="NCBI Taxonomy" id="94138"/>
    <lineage>
        <taxon>Bacteria</taxon>
        <taxon>Bacillati</taxon>
        <taxon>Bacillota</taxon>
        <taxon>Bacilli</taxon>
        <taxon>Bacillales</taxon>
        <taxon>Staphylococcaceae</taxon>
        <taxon>Staphylococcus</taxon>
        <taxon>Staphylococcus cohnii species complex</taxon>
    </lineage>
</organism>
<keyword evidence="2" id="KW-1185">Reference proteome</keyword>
<proteinExistence type="predicted"/>
<sequence>MSEVKMITYEPIIFKKRKGNKIINENVDIPPFLDASFRTEPSLNRDYPGITSLCRKSKLAPHLKVGDKVVYITKKGEYTLKFRHWRLVAILEVIETFESHYDAAKWYRENNYELPKNCIVDDNPPLSLNKTTINSQREIDKIEKWYNERAKEYPQFNICKKEYVELENPPIIDESKMRMIFNNTIPGTQNPKRLSGDQYKELIKLI</sequence>